<dbReference type="OrthoDB" id="193716at2759"/>
<evidence type="ECO:0000256" key="3">
    <source>
        <dbReference type="ARBA" id="ARBA00022840"/>
    </source>
</evidence>
<keyword evidence="1 5" id="KW-0547">Nucleotide-binding</keyword>
<dbReference type="InterPro" id="IPR014001">
    <property type="entry name" value="Helicase_ATP-bd"/>
</dbReference>
<feature type="domain" description="Helicase C-terminal" evidence="8">
    <location>
        <begin position="347"/>
        <end position="535"/>
    </location>
</feature>
<dbReference type="InterPro" id="IPR011545">
    <property type="entry name" value="DEAD/DEAH_box_helicase_dom"/>
</dbReference>
<dbReference type="PROSITE" id="PS51194">
    <property type="entry name" value="HELICASE_CTER"/>
    <property type="match status" value="1"/>
</dbReference>
<evidence type="ECO:0000259" key="7">
    <source>
        <dbReference type="PROSITE" id="PS51192"/>
    </source>
</evidence>
<dbReference type="GO" id="GO:0016787">
    <property type="term" value="F:hydrolase activity"/>
    <property type="evidence" value="ECO:0007669"/>
    <property type="project" value="UniProtKB-KW"/>
</dbReference>
<dbReference type="EC" id="3.6.4.13" evidence="5"/>
<dbReference type="GO" id="GO:0003724">
    <property type="term" value="F:RNA helicase activity"/>
    <property type="evidence" value="ECO:0007669"/>
    <property type="project" value="UniProtKB-EC"/>
</dbReference>
<evidence type="ECO:0000256" key="4">
    <source>
        <dbReference type="ARBA" id="ARBA00022884"/>
    </source>
</evidence>
<dbReference type="GO" id="GO:0003723">
    <property type="term" value="F:RNA binding"/>
    <property type="evidence" value="ECO:0007669"/>
    <property type="project" value="UniProtKB-UniRule"/>
</dbReference>
<dbReference type="SMART" id="SM00490">
    <property type="entry name" value="HELICc"/>
    <property type="match status" value="1"/>
</dbReference>
<proteinExistence type="inferred from homology"/>
<feature type="compositionally biased region" description="Gly residues" evidence="6">
    <location>
        <begin position="629"/>
        <end position="640"/>
    </location>
</feature>
<protein>
    <recommendedName>
        <fullName evidence="5">ATP-dependent RNA helicase</fullName>
        <ecNumber evidence="5">3.6.4.13</ecNumber>
    </recommendedName>
</protein>
<feature type="region of interest" description="Disordered" evidence="6">
    <location>
        <begin position="396"/>
        <end position="418"/>
    </location>
</feature>
<comment type="catalytic activity">
    <reaction evidence="5">
        <text>ATP + H2O = ADP + phosphate + H(+)</text>
        <dbReference type="Rhea" id="RHEA:13065"/>
        <dbReference type="ChEBI" id="CHEBI:15377"/>
        <dbReference type="ChEBI" id="CHEBI:15378"/>
        <dbReference type="ChEBI" id="CHEBI:30616"/>
        <dbReference type="ChEBI" id="CHEBI:43474"/>
        <dbReference type="ChEBI" id="CHEBI:456216"/>
        <dbReference type="EC" id="3.6.4.13"/>
    </reaction>
</comment>
<dbReference type="GO" id="GO:0005524">
    <property type="term" value="F:ATP binding"/>
    <property type="evidence" value="ECO:0007669"/>
    <property type="project" value="UniProtKB-UniRule"/>
</dbReference>
<keyword evidence="2 5" id="KW-0378">Hydrolase</keyword>
<dbReference type="Proteomes" id="UP001151516">
    <property type="component" value="Unassembled WGS sequence"/>
</dbReference>
<sequence length="773" mass="85844">MQRFIDISSRMAPRSLARLSASSRASIAAMPVCQRLLGREAMVPGLRFPASVRCLSSEALAQRQIPDLDAQDEGQSSLKAPQTKAASGGGDEYIPVEFSTYTAVHPKTQMAIDRIMNFKTASKVQHQIISRLPITGDIMVKAKTGTGKTAAFLVPAIESLLREYEKDPERKLKGRSVGCLIVSPTRELAKQICSEAEKLVKFHGWNVQSLIGGERPRDQLNSLARSRSDIVIGTPGRILDFLSQQQMFAEMASKTRLLILDEADVLLQMGFRKELDEIIKLTPADRQTFLVSATMDRKIRELAPVVFHRGFDLIDCVEKGETNTHLNVKQEYVQVEYSQHFSVISDIIQSHIDANKAEGRGSKIIVFLSTVKGADMYAKILRTILKKGESAYASRQQSHSYNRNRWSPHKQSSGSQGEVVSVEVLHGKISQETRSRTSNRFRSSEPTANNTSILVTTDVSARGVDYPDVSLVVQVGVPSESDAYIHRLGRTGRAGKSGEGVILLNPVEMAFLKHLKGLPVKQSEKYTPEYISSLDGFAGGAIAHLAPRWEAVLVNTEMERVQDAFVAMVGFYQGHLEMIGEPRGQDIIEASASILKPFNAPQPPLPSLLRASLGLDRSPSSGGNRRRMGGGYGNDRGSFGGERRSFGGERRSFGGERRSFDGERKSFGGERKSFSGERRSFGGERPSYGDRKPFSGERRSFDGERKPFDGERKPYGERKPFDGERKPYGERKPFDGERKPYGERKPFDGERRSFGGDRTSQAPWMKRGSQSRR</sequence>
<dbReference type="Pfam" id="PF00271">
    <property type="entry name" value="Helicase_C"/>
    <property type="match status" value="1"/>
</dbReference>
<keyword evidence="10" id="KW-1185">Reference proteome</keyword>
<evidence type="ECO:0000256" key="5">
    <source>
        <dbReference type="RuleBase" id="RU365068"/>
    </source>
</evidence>
<name>A0A9W8L6A9_9FUNG</name>
<keyword evidence="5" id="KW-0347">Helicase</keyword>
<comment type="function">
    <text evidence="5">RNA helicase.</text>
</comment>
<comment type="similarity">
    <text evidence="5">Belongs to the DEAD box helicase family.</text>
</comment>
<keyword evidence="4 5" id="KW-0694">RNA-binding</keyword>
<evidence type="ECO:0000313" key="10">
    <source>
        <dbReference type="Proteomes" id="UP001151516"/>
    </source>
</evidence>
<evidence type="ECO:0000259" key="8">
    <source>
        <dbReference type="PROSITE" id="PS51194"/>
    </source>
</evidence>
<evidence type="ECO:0000313" key="9">
    <source>
        <dbReference type="EMBL" id="KAJ2689153.1"/>
    </source>
</evidence>
<evidence type="ECO:0000256" key="6">
    <source>
        <dbReference type="SAM" id="MobiDB-lite"/>
    </source>
</evidence>
<dbReference type="InterPro" id="IPR027417">
    <property type="entry name" value="P-loop_NTPase"/>
</dbReference>
<feature type="domain" description="Helicase ATP-binding" evidence="7">
    <location>
        <begin position="129"/>
        <end position="313"/>
    </location>
</feature>
<dbReference type="PROSITE" id="PS51192">
    <property type="entry name" value="HELICASE_ATP_BIND_1"/>
    <property type="match status" value="1"/>
</dbReference>
<dbReference type="EMBL" id="JANBTX010000031">
    <property type="protein sequence ID" value="KAJ2689153.1"/>
    <property type="molecule type" value="Genomic_DNA"/>
</dbReference>
<feature type="region of interest" description="Disordered" evidence="6">
    <location>
        <begin position="68"/>
        <end position="90"/>
    </location>
</feature>
<feature type="region of interest" description="Disordered" evidence="6">
    <location>
        <begin position="607"/>
        <end position="773"/>
    </location>
</feature>
<comment type="caution">
    <text evidence="9">The sequence shown here is derived from an EMBL/GenBank/DDBJ whole genome shotgun (WGS) entry which is preliminary data.</text>
</comment>
<dbReference type="SUPFAM" id="SSF52540">
    <property type="entry name" value="P-loop containing nucleoside triphosphate hydrolases"/>
    <property type="match status" value="1"/>
</dbReference>
<dbReference type="SMART" id="SM00487">
    <property type="entry name" value="DEXDc"/>
    <property type="match status" value="1"/>
</dbReference>
<reference evidence="9" key="1">
    <citation type="submission" date="2022-07" db="EMBL/GenBank/DDBJ databases">
        <title>Phylogenomic reconstructions and comparative analyses of Kickxellomycotina fungi.</title>
        <authorList>
            <person name="Reynolds N.K."/>
            <person name="Stajich J.E."/>
            <person name="Barry K."/>
            <person name="Grigoriev I.V."/>
            <person name="Crous P."/>
            <person name="Smith M.E."/>
        </authorList>
    </citation>
    <scope>NUCLEOTIDE SEQUENCE</scope>
    <source>
        <strain evidence="9">CBS 109367</strain>
    </source>
</reference>
<dbReference type="PANTHER" id="PTHR24031">
    <property type="entry name" value="RNA HELICASE"/>
    <property type="match status" value="1"/>
</dbReference>
<keyword evidence="3 5" id="KW-0067">ATP-binding</keyword>
<accession>A0A9W8L6A9</accession>
<evidence type="ECO:0000256" key="1">
    <source>
        <dbReference type="ARBA" id="ARBA00022741"/>
    </source>
</evidence>
<evidence type="ECO:0000256" key="2">
    <source>
        <dbReference type="ARBA" id="ARBA00022801"/>
    </source>
</evidence>
<comment type="domain">
    <text evidence="5">The Q motif is unique to and characteristic of the DEAD box family of RNA helicases and controls ATP binding and hydrolysis.</text>
</comment>
<dbReference type="AlphaFoldDB" id="A0A9W8L6A9"/>
<organism evidence="9 10">
    <name type="scientific">Coemansia spiralis</name>
    <dbReference type="NCBI Taxonomy" id="417178"/>
    <lineage>
        <taxon>Eukaryota</taxon>
        <taxon>Fungi</taxon>
        <taxon>Fungi incertae sedis</taxon>
        <taxon>Zoopagomycota</taxon>
        <taxon>Kickxellomycotina</taxon>
        <taxon>Kickxellomycetes</taxon>
        <taxon>Kickxellales</taxon>
        <taxon>Kickxellaceae</taxon>
        <taxon>Coemansia</taxon>
    </lineage>
</organism>
<dbReference type="Pfam" id="PF00270">
    <property type="entry name" value="DEAD"/>
    <property type="match status" value="1"/>
</dbReference>
<feature type="compositionally biased region" description="Basic and acidic residues" evidence="6">
    <location>
        <begin position="641"/>
        <end position="755"/>
    </location>
</feature>
<dbReference type="InterPro" id="IPR001650">
    <property type="entry name" value="Helicase_C-like"/>
</dbReference>
<dbReference type="CDD" id="cd18787">
    <property type="entry name" value="SF2_C_DEAD"/>
    <property type="match status" value="1"/>
</dbReference>
<dbReference type="Gene3D" id="3.40.50.300">
    <property type="entry name" value="P-loop containing nucleotide triphosphate hydrolases"/>
    <property type="match status" value="2"/>
</dbReference>
<feature type="compositionally biased region" description="Polar residues" evidence="6">
    <location>
        <begin position="396"/>
        <end position="405"/>
    </location>
</feature>
<gene>
    <name evidence="9" type="ORF">IWW39_001707</name>
</gene>